<evidence type="ECO:0000313" key="5">
    <source>
        <dbReference type="Proteomes" id="UP000326702"/>
    </source>
</evidence>
<gene>
    <name evidence="4" type="ORF">KDY119_02064</name>
</gene>
<reference evidence="4 5" key="1">
    <citation type="submission" date="2019-10" db="EMBL/GenBank/DDBJ databases">
        <title>Genome sequence of Luteimicrobium xylanilyticum HY-24.</title>
        <authorList>
            <person name="Kim D.Y."/>
            <person name="Park H.-Y."/>
        </authorList>
    </citation>
    <scope>NUCLEOTIDE SEQUENCE [LARGE SCALE GENOMIC DNA]</scope>
    <source>
        <strain evidence="4 5">HY-24</strain>
    </source>
</reference>
<name>A0A5P9QAQ9_9MICO</name>
<dbReference type="CDD" id="cd05829">
    <property type="entry name" value="Sortase_F"/>
    <property type="match status" value="1"/>
</dbReference>
<dbReference type="InterPro" id="IPR005754">
    <property type="entry name" value="Sortase"/>
</dbReference>
<feature type="compositionally biased region" description="Low complexity" evidence="2">
    <location>
        <begin position="56"/>
        <end position="79"/>
    </location>
</feature>
<dbReference type="InterPro" id="IPR042001">
    <property type="entry name" value="Sortase_F"/>
</dbReference>
<keyword evidence="1" id="KW-0378">Hydrolase</keyword>
<dbReference type="AlphaFoldDB" id="A0A5P9QAQ9"/>
<feature type="chain" id="PRO_5039729289" description="Peptidase C60 sortase A and B" evidence="3">
    <location>
        <begin position="27"/>
        <end position="228"/>
    </location>
</feature>
<protein>
    <recommendedName>
        <fullName evidence="6">Peptidase C60 sortase A and B</fullName>
    </recommendedName>
</protein>
<keyword evidence="5" id="KW-1185">Reference proteome</keyword>
<dbReference type="Gene3D" id="2.40.260.10">
    <property type="entry name" value="Sortase"/>
    <property type="match status" value="1"/>
</dbReference>
<evidence type="ECO:0000256" key="2">
    <source>
        <dbReference type="SAM" id="MobiDB-lite"/>
    </source>
</evidence>
<dbReference type="OrthoDB" id="525039at2"/>
<dbReference type="RefSeq" id="WP_051136503.1">
    <property type="nucleotide sequence ID" value="NZ_BAABIH010000017.1"/>
</dbReference>
<dbReference type="KEGG" id="lxl:KDY119_02064"/>
<dbReference type="EMBL" id="CP045529">
    <property type="protein sequence ID" value="QFU98548.1"/>
    <property type="molecule type" value="Genomic_DNA"/>
</dbReference>
<organism evidence="4 5">
    <name type="scientific">Luteimicrobium xylanilyticum</name>
    <dbReference type="NCBI Taxonomy" id="1133546"/>
    <lineage>
        <taxon>Bacteria</taxon>
        <taxon>Bacillati</taxon>
        <taxon>Actinomycetota</taxon>
        <taxon>Actinomycetes</taxon>
        <taxon>Micrococcales</taxon>
        <taxon>Luteimicrobium</taxon>
    </lineage>
</organism>
<accession>A0A5P9QAQ9</accession>
<dbReference type="Proteomes" id="UP000326702">
    <property type="component" value="Chromosome"/>
</dbReference>
<dbReference type="Pfam" id="PF04203">
    <property type="entry name" value="Sortase"/>
    <property type="match status" value="1"/>
</dbReference>
<evidence type="ECO:0008006" key="6">
    <source>
        <dbReference type="Google" id="ProtNLM"/>
    </source>
</evidence>
<evidence type="ECO:0000256" key="3">
    <source>
        <dbReference type="SAM" id="SignalP"/>
    </source>
</evidence>
<dbReference type="SUPFAM" id="SSF63817">
    <property type="entry name" value="Sortase"/>
    <property type="match status" value="1"/>
</dbReference>
<proteinExistence type="predicted"/>
<dbReference type="InterPro" id="IPR023365">
    <property type="entry name" value="Sortase_dom-sf"/>
</dbReference>
<dbReference type="NCBIfam" id="NF033748">
    <property type="entry name" value="class_F_sortase"/>
    <property type="match status" value="1"/>
</dbReference>
<dbReference type="GO" id="GO:0016787">
    <property type="term" value="F:hydrolase activity"/>
    <property type="evidence" value="ECO:0007669"/>
    <property type="project" value="UniProtKB-KW"/>
</dbReference>
<keyword evidence="3" id="KW-0732">Signal</keyword>
<feature type="signal peptide" evidence="3">
    <location>
        <begin position="1"/>
        <end position="26"/>
    </location>
</feature>
<evidence type="ECO:0000313" key="4">
    <source>
        <dbReference type="EMBL" id="QFU98548.1"/>
    </source>
</evidence>
<evidence type="ECO:0000256" key="1">
    <source>
        <dbReference type="ARBA" id="ARBA00022801"/>
    </source>
</evidence>
<sequence length="228" mass="23374">MATGGARRRRAWSVTAVALLAGGATAVAVGFATQTPSPPSPPVQAASAAVLSSATPAPASPSAAALPAPTTRPTHPAKPVALPTEVTIPSVGIASTLRHVGLAKDGTIAVASPGKNYDQAGWYTGSPRPGQVGPAVIEGHVDSVHGPSVFYRLGAVKKGAAVHVKRSDGTTVTFVVDRVASYPKDDFPVETVYRNTAGPELRLITCGGAFDRRIGHYVDNTVVFAHER</sequence>
<feature type="region of interest" description="Disordered" evidence="2">
    <location>
        <begin position="56"/>
        <end position="80"/>
    </location>
</feature>